<organism evidence="1 2">
    <name type="scientific">Streptomyces mimosae</name>
    <dbReference type="NCBI Taxonomy" id="2586635"/>
    <lineage>
        <taxon>Bacteria</taxon>
        <taxon>Bacillati</taxon>
        <taxon>Actinomycetota</taxon>
        <taxon>Actinomycetes</taxon>
        <taxon>Kitasatosporales</taxon>
        <taxon>Streptomycetaceae</taxon>
        <taxon>Streptomyces</taxon>
    </lineage>
</organism>
<evidence type="ECO:0000313" key="2">
    <source>
        <dbReference type="Proteomes" id="UP000314251"/>
    </source>
</evidence>
<accession>A0A5N6AG74</accession>
<dbReference type="RefSeq" id="WP_139666871.1">
    <property type="nucleotide sequence ID" value="NZ_VDLY02000004.1"/>
</dbReference>
<evidence type="ECO:0000313" key="1">
    <source>
        <dbReference type="EMBL" id="KAB8167857.1"/>
    </source>
</evidence>
<dbReference type="AlphaFoldDB" id="A0A5N6AG74"/>
<protein>
    <submittedName>
        <fullName evidence="1">Uncharacterized protein</fullName>
    </submittedName>
</protein>
<gene>
    <name evidence="1" type="ORF">FH607_007690</name>
</gene>
<dbReference type="Proteomes" id="UP000314251">
    <property type="component" value="Unassembled WGS sequence"/>
</dbReference>
<dbReference type="OrthoDB" id="2057603at2"/>
<sequence length="126" mass="13251">MEITVDRTSVAAGDDALPHVRTLDVPADASLGRVVAGLLADRYLATVAGGRATWILTVGGEPVGVVAQQWAAPRYLVDADRPIASFAAPEAPETPDPGVALVFRYWKQHDPDGVLAALAAGRWPAR</sequence>
<reference evidence="1" key="1">
    <citation type="submission" date="2019-10" db="EMBL/GenBank/DDBJ databases">
        <title>Nonomuraea sp. nov., isolated from Phyllanthus amarus.</title>
        <authorList>
            <person name="Klykleung N."/>
            <person name="Tanasupawat S."/>
        </authorList>
    </citation>
    <scope>NUCLEOTIDE SEQUENCE [LARGE SCALE GENOMIC DNA]</scope>
    <source>
        <strain evidence="1">3MP-10</strain>
    </source>
</reference>
<keyword evidence="2" id="KW-1185">Reference proteome</keyword>
<proteinExistence type="predicted"/>
<dbReference type="EMBL" id="VDLY02000004">
    <property type="protein sequence ID" value="KAB8167857.1"/>
    <property type="molecule type" value="Genomic_DNA"/>
</dbReference>
<comment type="caution">
    <text evidence="1">The sequence shown here is derived from an EMBL/GenBank/DDBJ whole genome shotgun (WGS) entry which is preliminary data.</text>
</comment>
<name>A0A5N6AG74_9ACTN</name>